<dbReference type="PANTHER" id="PTHR10333">
    <property type="entry name" value="INHIBITOR OF GROWTH PROTEIN"/>
    <property type="match status" value="1"/>
</dbReference>
<reference evidence="14 15" key="1">
    <citation type="journal article" date="2010" name="Proc. Natl. Acad. Sci. U.S.A.">
        <title>Insights into evolution of multicellular fungi from the assembled chromosomes of the mushroom Coprinopsis cinerea (Coprinus cinereus).</title>
        <authorList>
            <person name="Stajich J.E."/>
            <person name="Wilke S.K."/>
            <person name="Ahren D."/>
            <person name="Au C.H."/>
            <person name="Birren B.W."/>
            <person name="Borodovsky M."/>
            <person name="Burns C."/>
            <person name="Canback B."/>
            <person name="Casselton L.A."/>
            <person name="Cheng C.K."/>
            <person name="Deng J."/>
            <person name="Dietrich F.S."/>
            <person name="Fargo D.C."/>
            <person name="Farman M.L."/>
            <person name="Gathman A.C."/>
            <person name="Goldberg J."/>
            <person name="Guigo R."/>
            <person name="Hoegger P.J."/>
            <person name="Hooker J.B."/>
            <person name="Huggins A."/>
            <person name="James T.Y."/>
            <person name="Kamada T."/>
            <person name="Kilaru S."/>
            <person name="Kodira C."/>
            <person name="Kues U."/>
            <person name="Kupfer D."/>
            <person name="Kwan H.S."/>
            <person name="Lomsadze A."/>
            <person name="Li W."/>
            <person name="Lilly W.W."/>
            <person name="Ma L.J."/>
            <person name="Mackey A.J."/>
            <person name="Manning G."/>
            <person name="Martin F."/>
            <person name="Muraguchi H."/>
            <person name="Natvig D.O."/>
            <person name="Palmerini H."/>
            <person name="Ramesh M.A."/>
            <person name="Rehmeyer C.J."/>
            <person name="Roe B.A."/>
            <person name="Shenoy N."/>
            <person name="Stanke M."/>
            <person name="Ter-Hovhannisyan V."/>
            <person name="Tunlid A."/>
            <person name="Velagapudi R."/>
            <person name="Vision T.J."/>
            <person name="Zeng Q."/>
            <person name="Zolan M.E."/>
            <person name="Pukkila P.J."/>
        </authorList>
    </citation>
    <scope>NUCLEOTIDE SEQUENCE [LARGE SCALE GENOMIC DNA]</scope>
    <source>
        <strain evidence="15">Okayama-7 / 130 / ATCC MYA-4618 / FGSC 9003</strain>
    </source>
</reference>
<dbReference type="InterPro" id="IPR011011">
    <property type="entry name" value="Znf_FYVE_PHD"/>
</dbReference>
<keyword evidence="3 9" id="KW-0479">Metal-binding</keyword>
<accession>A8N3W1</accession>
<feature type="region of interest" description="Disordered" evidence="12">
    <location>
        <begin position="448"/>
        <end position="470"/>
    </location>
</feature>
<dbReference type="OMA" id="YKMGGED"/>
<feature type="site" description="Histone H3K4me3 binding" evidence="8">
    <location>
        <position position="410"/>
    </location>
</feature>
<sequence>MVSRTQGAQPVVAEDPLSTAYSLLLLSEYTHTLDSLPLDLSRNFADLRELDAVLSSSMTSITHKIHTLTRMIEEGTASKEDRLWLLTEISEEATRLKLGGEDKIRVACQAADNLKNHSNHLRSLAEHIPGFDTGLLNRKTVYPHVSAQSFMPVSTFEHGRRRRNGLGSLLTATSNNADPSPAKRKRVNNRDDDIDIGQIKSPRKPTVETTGRGRVNNRVKKTTERAGSPTESVLSVNNFHRQTSQTKGTAGNGRGAGSASGSGAGSGNKRRNNNRTQTPLANEYNPNDYDANGNYTGSISTSGNSSHRDAAAAYSNHVSGYANGSTANGHQQIMQTYDMHGMSHMQTWNPANGQALEGPGMPVSRVVASAAGTATPVTTDNAAMDGTDGDGDIDDNKRYCVCNGFSYGDMIGCDNEGCPGEWFHLPCIGLSTPPSGKWYCDDCKGKLRSQAKKTGRGGKRRAGGRVSAKS</sequence>
<dbReference type="InParanoid" id="A8N3W1"/>
<dbReference type="OrthoDB" id="2505961at2759"/>
<dbReference type="PANTHER" id="PTHR10333:SF42">
    <property type="entry name" value="INHIBITOR OF GROWTH PROTEIN 5"/>
    <property type="match status" value="1"/>
</dbReference>
<dbReference type="Pfam" id="PF12998">
    <property type="entry name" value="ING"/>
    <property type="match status" value="1"/>
</dbReference>
<evidence type="ECO:0000256" key="8">
    <source>
        <dbReference type="PIRSR" id="PIRSR628651-50"/>
    </source>
</evidence>
<evidence type="ECO:0000259" key="13">
    <source>
        <dbReference type="PROSITE" id="PS50016"/>
    </source>
</evidence>
<keyword evidence="4 10" id="KW-0863">Zinc-finger</keyword>
<evidence type="ECO:0000256" key="12">
    <source>
        <dbReference type="SAM" id="MobiDB-lite"/>
    </source>
</evidence>
<evidence type="ECO:0000313" key="15">
    <source>
        <dbReference type="Proteomes" id="UP000001861"/>
    </source>
</evidence>
<feature type="site" description="Histone H3K4me3 binding" evidence="8">
    <location>
        <position position="414"/>
    </location>
</feature>
<keyword evidence="15" id="KW-1185">Reference proteome</keyword>
<keyword evidence="6 11" id="KW-0156">Chromatin regulator</keyword>
<evidence type="ECO:0000256" key="9">
    <source>
        <dbReference type="PIRSR" id="PIRSR628651-51"/>
    </source>
</evidence>
<evidence type="ECO:0000256" key="11">
    <source>
        <dbReference type="RuleBase" id="RU361213"/>
    </source>
</evidence>
<dbReference type="GO" id="GO:0006355">
    <property type="term" value="P:regulation of DNA-templated transcription"/>
    <property type="evidence" value="ECO:0007669"/>
    <property type="project" value="TreeGrafter"/>
</dbReference>
<keyword evidence="7 11" id="KW-0539">Nucleus</keyword>
<dbReference type="PROSITE" id="PS50016">
    <property type="entry name" value="ZF_PHD_2"/>
    <property type="match status" value="1"/>
</dbReference>
<dbReference type="eggNOG" id="KOG1973">
    <property type="taxonomic scope" value="Eukaryota"/>
</dbReference>
<dbReference type="STRING" id="240176.A8N3W1"/>
<dbReference type="RefSeq" id="XP_001829394.1">
    <property type="nucleotide sequence ID" value="XM_001829342.1"/>
</dbReference>
<protein>
    <recommendedName>
        <fullName evidence="11">Chromatin modification-related protein</fullName>
    </recommendedName>
</protein>
<dbReference type="KEGG" id="cci:CC1G_00573"/>
<feature type="binding site" evidence="9">
    <location>
        <position position="418"/>
    </location>
    <ligand>
        <name>Zn(2+)</name>
        <dbReference type="ChEBI" id="CHEBI:29105"/>
        <label>2</label>
    </ligand>
</feature>
<dbReference type="InterPro" id="IPR013083">
    <property type="entry name" value="Znf_RING/FYVE/PHD"/>
</dbReference>
<comment type="subcellular location">
    <subcellularLocation>
        <location evidence="1 11">Nucleus</location>
    </subcellularLocation>
</comment>
<organism evidence="14 15">
    <name type="scientific">Coprinopsis cinerea (strain Okayama-7 / 130 / ATCC MYA-4618 / FGSC 9003)</name>
    <name type="common">Inky cap fungus</name>
    <name type="synonym">Hormographiella aspergillata</name>
    <dbReference type="NCBI Taxonomy" id="240176"/>
    <lineage>
        <taxon>Eukaryota</taxon>
        <taxon>Fungi</taxon>
        <taxon>Dikarya</taxon>
        <taxon>Basidiomycota</taxon>
        <taxon>Agaricomycotina</taxon>
        <taxon>Agaricomycetes</taxon>
        <taxon>Agaricomycetidae</taxon>
        <taxon>Agaricales</taxon>
        <taxon>Agaricineae</taxon>
        <taxon>Psathyrellaceae</taxon>
        <taxon>Coprinopsis</taxon>
    </lineage>
</organism>
<dbReference type="InterPro" id="IPR028651">
    <property type="entry name" value="ING_fam"/>
</dbReference>
<dbReference type="GO" id="GO:0005634">
    <property type="term" value="C:nucleus"/>
    <property type="evidence" value="ECO:0007669"/>
    <property type="project" value="UniProtKB-SubCell"/>
</dbReference>
<feature type="binding site" evidence="9">
    <location>
        <position position="440"/>
    </location>
    <ligand>
        <name>Zn(2+)</name>
        <dbReference type="ChEBI" id="CHEBI:29105"/>
        <label>2</label>
    </ligand>
</feature>
<dbReference type="Gene3D" id="6.10.140.1740">
    <property type="match status" value="1"/>
</dbReference>
<comment type="subunit">
    <text evidence="11">Component of an histone acetyltransferase complex. Interacts with H3K4me3 and to a lesser extent with H3K4me2.</text>
</comment>
<feature type="region of interest" description="Disordered" evidence="12">
    <location>
        <begin position="169"/>
        <end position="307"/>
    </location>
</feature>
<name>A8N3W1_COPC7</name>
<gene>
    <name evidence="14" type="ORF">CC1G_00573</name>
</gene>
<dbReference type="GO" id="GO:0000785">
    <property type="term" value="C:chromatin"/>
    <property type="evidence" value="ECO:0007669"/>
    <property type="project" value="UniProtKB-ARBA"/>
</dbReference>
<dbReference type="GeneID" id="6005823"/>
<evidence type="ECO:0000256" key="4">
    <source>
        <dbReference type="ARBA" id="ARBA00022771"/>
    </source>
</evidence>
<dbReference type="Proteomes" id="UP000001861">
    <property type="component" value="Unassembled WGS sequence"/>
</dbReference>
<dbReference type="InterPro" id="IPR019786">
    <property type="entry name" value="Zinc_finger_PHD-type_CS"/>
</dbReference>
<feature type="domain" description="PHD-type" evidence="13">
    <location>
        <begin position="397"/>
        <end position="446"/>
    </location>
</feature>
<dbReference type="GO" id="GO:0008270">
    <property type="term" value="F:zinc ion binding"/>
    <property type="evidence" value="ECO:0007669"/>
    <property type="project" value="UniProtKB-KW"/>
</dbReference>
<dbReference type="InterPro" id="IPR019787">
    <property type="entry name" value="Znf_PHD-finger"/>
</dbReference>
<evidence type="ECO:0000256" key="1">
    <source>
        <dbReference type="ARBA" id="ARBA00004123"/>
    </source>
</evidence>
<dbReference type="PROSITE" id="PS01359">
    <property type="entry name" value="ZF_PHD_1"/>
    <property type="match status" value="1"/>
</dbReference>
<feature type="binding site" evidence="9">
    <location>
        <position position="424"/>
    </location>
    <ligand>
        <name>Zn(2+)</name>
        <dbReference type="ChEBI" id="CHEBI:29105"/>
        <label>1</label>
    </ligand>
</feature>
<dbReference type="InterPro" id="IPR001965">
    <property type="entry name" value="Znf_PHD"/>
</dbReference>
<feature type="binding site" evidence="9">
    <location>
        <position position="443"/>
    </location>
    <ligand>
        <name>Zn(2+)</name>
        <dbReference type="ChEBI" id="CHEBI:29105"/>
        <label>2</label>
    </ligand>
</feature>
<evidence type="ECO:0000256" key="7">
    <source>
        <dbReference type="ARBA" id="ARBA00023242"/>
    </source>
</evidence>
<feature type="binding site" evidence="9">
    <location>
        <position position="427"/>
    </location>
    <ligand>
        <name>Zn(2+)</name>
        <dbReference type="ChEBI" id="CHEBI:29105"/>
        <label>1</label>
    </ligand>
</feature>
<keyword evidence="5 9" id="KW-0862">Zinc</keyword>
<dbReference type="VEuPathDB" id="FungiDB:CC1G_00573"/>
<feature type="binding site" evidence="9">
    <location>
        <position position="413"/>
    </location>
    <ligand>
        <name>Zn(2+)</name>
        <dbReference type="ChEBI" id="CHEBI:29105"/>
        <label>2</label>
    </ligand>
</feature>
<dbReference type="Gene3D" id="3.30.40.10">
    <property type="entry name" value="Zinc/RING finger domain, C3HC4 (zinc finger)"/>
    <property type="match status" value="1"/>
</dbReference>
<comment type="function">
    <text evidence="11">Component of an histone acetyltransferase complex.</text>
</comment>
<feature type="site" description="Histone H3K4me3 binding" evidence="8">
    <location>
        <position position="399"/>
    </location>
</feature>
<evidence type="ECO:0000256" key="5">
    <source>
        <dbReference type="ARBA" id="ARBA00022833"/>
    </source>
</evidence>
<dbReference type="CDD" id="cd16859">
    <property type="entry name" value="ING_ING4_5"/>
    <property type="match status" value="1"/>
</dbReference>
<dbReference type="GO" id="GO:0006325">
    <property type="term" value="P:chromatin organization"/>
    <property type="evidence" value="ECO:0007669"/>
    <property type="project" value="UniProtKB-KW"/>
</dbReference>
<feature type="binding site" evidence="9">
    <location>
        <position position="402"/>
    </location>
    <ligand>
        <name>Zn(2+)</name>
        <dbReference type="ChEBI" id="CHEBI:29105"/>
        <label>1</label>
    </ligand>
</feature>
<dbReference type="EMBL" id="AACS02000001">
    <property type="protein sequence ID" value="EAU92354.1"/>
    <property type="molecule type" value="Genomic_DNA"/>
</dbReference>
<evidence type="ECO:0000313" key="14">
    <source>
        <dbReference type="EMBL" id="EAU92354.1"/>
    </source>
</evidence>
<dbReference type="AlphaFoldDB" id="A8N3W1"/>
<feature type="compositionally biased region" description="Basic residues" evidence="12">
    <location>
        <begin position="448"/>
        <end position="463"/>
    </location>
</feature>
<evidence type="ECO:0000256" key="10">
    <source>
        <dbReference type="PROSITE-ProRule" id="PRU00146"/>
    </source>
</evidence>
<comment type="similarity">
    <text evidence="2 11">Belongs to the ING family.</text>
</comment>
<evidence type="ECO:0000256" key="2">
    <source>
        <dbReference type="ARBA" id="ARBA00010210"/>
    </source>
</evidence>
<feature type="compositionally biased region" description="Polar residues" evidence="12">
    <location>
        <begin position="293"/>
        <end position="305"/>
    </location>
</feature>
<dbReference type="CDD" id="cd15505">
    <property type="entry name" value="PHD_ING"/>
    <property type="match status" value="1"/>
</dbReference>
<evidence type="ECO:0000256" key="3">
    <source>
        <dbReference type="ARBA" id="ARBA00022723"/>
    </source>
</evidence>
<comment type="domain">
    <text evidence="11">The PHD-type zinc finger mediates the binding to H3K4me3.</text>
</comment>
<evidence type="ECO:0000256" key="6">
    <source>
        <dbReference type="ARBA" id="ARBA00022853"/>
    </source>
</evidence>
<comment type="caution">
    <text evidence="14">The sequence shown here is derived from an EMBL/GenBank/DDBJ whole genome shotgun (WGS) entry which is preliminary data.</text>
</comment>
<feature type="compositionally biased region" description="Polar residues" evidence="12">
    <location>
        <begin position="229"/>
        <end position="245"/>
    </location>
</feature>
<feature type="compositionally biased region" description="Gly residues" evidence="12">
    <location>
        <begin position="250"/>
        <end position="266"/>
    </location>
</feature>
<dbReference type="SMART" id="SM01408">
    <property type="entry name" value="ING"/>
    <property type="match status" value="1"/>
</dbReference>
<feature type="site" description="Histone H3K4me3 binding" evidence="8">
    <location>
        <position position="422"/>
    </location>
</feature>
<dbReference type="InterPro" id="IPR024610">
    <property type="entry name" value="ING_N_histone-binding"/>
</dbReference>
<proteinExistence type="inferred from homology"/>
<feature type="binding site" evidence="9">
    <location>
        <position position="400"/>
    </location>
    <ligand>
        <name>Zn(2+)</name>
        <dbReference type="ChEBI" id="CHEBI:29105"/>
        <label>1</label>
    </ligand>
</feature>
<dbReference type="SMART" id="SM00249">
    <property type="entry name" value="PHD"/>
    <property type="match status" value="1"/>
</dbReference>
<dbReference type="SUPFAM" id="SSF57903">
    <property type="entry name" value="FYVE/PHD zinc finger"/>
    <property type="match status" value="1"/>
</dbReference>